<dbReference type="InterPro" id="IPR029032">
    <property type="entry name" value="AhpD-like"/>
</dbReference>
<dbReference type="NCBIfam" id="TIGR00778">
    <property type="entry name" value="ahpD_dom"/>
    <property type="match status" value="1"/>
</dbReference>
<reference evidence="2 3" key="1">
    <citation type="journal article" date="2013" name="Genome Announc.">
        <title>Draft Genome Sequence of Amycolatopsis decaplanina Strain DSM 44594T.</title>
        <authorList>
            <person name="Kaur N."/>
            <person name="Kumar S."/>
            <person name="Bala M."/>
            <person name="Raghava G.P."/>
            <person name="Mayilraj S."/>
        </authorList>
    </citation>
    <scope>NUCLEOTIDE SEQUENCE [LARGE SCALE GENOMIC DNA]</scope>
    <source>
        <strain evidence="2 3">DSM 44594</strain>
    </source>
</reference>
<dbReference type="SUPFAM" id="SSF69118">
    <property type="entry name" value="AhpD-like"/>
    <property type="match status" value="2"/>
</dbReference>
<organism evidence="2 3">
    <name type="scientific">Amycolatopsis decaplanina DSM 44594</name>
    <dbReference type="NCBI Taxonomy" id="1284240"/>
    <lineage>
        <taxon>Bacteria</taxon>
        <taxon>Bacillati</taxon>
        <taxon>Actinomycetota</taxon>
        <taxon>Actinomycetes</taxon>
        <taxon>Pseudonocardiales</taxon>
        <taxon>Pseudonocardiaceae</taxon>
        <taxon>Amycolatopsis</taxon>
    </lineage>
</organism>
<dbReference type="OrthoDB" id="3342615at2"/>
<accession>M2YUA3</accession>
<dbReference type="Proteomes" id="UP000054226">
    <property type="component" value="Unassembled WGS sequence"/>
</dbReference>
<name>M2YUA3_9PSEU</name>
<dbReference type="InterPro" id="IPR003779">
    <property type="entry name" value="CMD-like"/>
</dbReference>
<dbReference type="PATRIC" id="fig|1284240.4.peg.6992"/>
<gene>
    <name evidence="2" type="ORF">H074_34283</name>
</gene>
<dbReference type="AlphaFoldDB" id="M2YUA3"/>
<dbReference type="GO" id="GO:0051920">
    <property type="term" value="F:peroxiredoxin activity"/>
    <property type="evidence" value="ECO:0007669"/>
    <property type="project" value="InterPro"/>
</dbReference>
<proteinExistence type="predicted"/>
<evidence type="ECO:0000259" key="1">
    <source>
        <dbReference type="Pfam" id="PF02627"/>
    </source>
</evidence>
<protein>
    <recommendedName>
        <fullName evidence="1">Carboxymuconolactone decarboxylase-like domain-containing protein</fullName>
    </recommendedName>
</protein>
<comment type="caution">
    <text evidence="2">The sequence shown here is derived from an EMBL/GenBank/DDBJ whole genome shotgun (WGS) entry which is preliminary data.</text>
</comment>
<dbReference type="Gene3D" id="1.20.1290.10">
    <property type="entry name" value="AhpD-like"/>
    <property type="match status" value="1"/>
</dbReference>
<dbReference type="RefSeq" id="WP_007034649.1">
    <property type="nucleotide sequence ID" value="NZ_AOHO01000077.1"/>
</dbReference>
<sequence>MAPKPVKLALRRALREIRHVRPVPAGRATGLVRDVYRQLERDFGMLAPPVALHSPSPPTLAASWLMLRESLVTAGATSRADREVVASLVSQANSCPYCVEVHGMALSSLGRSEAAEAIGSGREVEDPRDAAGLSPAASAELTAVAFTFHYLNRVVSVFLGPSPLPSAVPDSARERAKSVLGRFLKPVEDALPGASLALLPAGSRDFSWAAGSPVVKEAFSRAESAFASLAISPVVRDVVGRELSSWDGSAPGLSRSWVEASVCDVSDGEVAAARLALVVAKAPYQADEALVAAARLGDRELVELVSWSSFVAAQKCVTGRVSGDDGSG</sequence>
<evidence type="ECO:0000313" key="2">
    <source>
        <dbReference type="EMBL" id="EME51934.1"/>
    </source>
</evidence>
<dbReference type="Pfam" id="PF02627">
    <property type="entry name" value="CMD"/>
    <property type="match status" value="1"/>
</dbReference>
<dbReference type="EMBL" id="AOHO01000077">
    <property type="protein sequence ID" value="EME51934.1"/>
    <property type="molecule type" value="Genomic_DNA"/>
</dbReference>
<dbReference type="InterPro" id="IPR004675">
    <property type="entry name" value="AhpD_core"/>
</dbReference>
<keyword evidence="3" id="KW-1185">Reference proteome</keyword>
<evidence type="ECO:0000313" key="3">
    <source>
        <dbReference type="Proteomes" id="UP000054226"/>
    </source>
</evidence>
<feature type="domain" description="Carboxymuconolactone decarboxylase-like" evidence="1">
    <location>
        <begin position="58"/>
        <end position="113"/>
    </location>
</feature>